<accession>A0A2U8E0N3</accession>
<reference evidence="2 3" key="1">
    <citation type="journal article" date="2018" name="Syst. Appl. Microbiol.">
        <title>Ereboglobus luteus gen. nov. sp. nov. from cockroach guts, and new insights into the oxygen relationship of the genera Opitutus and Didymococcus (Verrucomicrobia: Opitutaceae).</title>
        <authorList>
            <person name="Tegtmeier D."/>
            <person name="Belitz A."/>
            <person name="Radek R."/>
            <person name="Heimerl T."/>
            <person name="Brune A."/>
        </authorList>
    </citation>
    <scope>NUCLEOTIDE SEQUENCE [LARGE SCALE GENOMIC DNA]</scope>
    <source>
        <strain evidence="2 3">Ho45</strain>
    </source>
</reference>
<dbReference type="SUPFAM" id="SSF52266">
    <property type="entry name" value="SGNH hydrolase"/>
    <property type="match status" value="1"/>
</dbReference>
<keyword evidence="3" id="KW-1185">Reference proteome</keyword>
<evidence type="ECO:0000313" key="3">
    <source>
        <dbReference type="Proteomes" id="UP000244896"/>
    </source>
</evidence>
<dbReference type="PANTHER" id="PTHR30383:SF5">
    <property type="entry name" value="SGNH HYDROLASE-TYPE ESTERASE DOMAIN-CONTAINING PROTEIN"/>
    <property type="match status" value="1"/>
</dbReference>
<dbReference type="RefSeq" id="WP_108823948.1">
    <property type="nucleotide sequence ID" value="NZ_CP023004.1"/>
</dbReference>
<sequence length="216" mass="23453">MTTIGPKETILFYGDSITDCGRDRGNVESLGSGYPGLIGVALACKMPSQGLRFINTGVSGDRIYDLEKRMEADLVAHAPSIVTFLIGINDTWRRFDSNIVSPAGDFQAAYKRILRAITNGRTMPAPRIVLMEPFVLPVPEDRRQWRADLDPRIHAVRELAVEFGADLIPLDGLFAAAATRAPAAYWLPDGVHPSAAGHALIADAWMANVRIASANP</sequence>
<protein>
    <submittedName>
        <fullName evidence="2">GDSL family lipase</fullName>
    </submittedName>
</protein>
<feature type="domain" description="SGNH hydrolase-type esterase" evidence="1">
    <location>
        <begin position="12"/>
        <end position="200"/>
    </location>
</feature>
<dbReference type="InterPro" id="IPR051532">
    <property type="entry name" value="Ester_Hydrolysis_Enzymes"/>
</dbReference>
<organism evidence="2 3">
    <name type="scientific">Ereboglobus luteus</name>
    <dbReference type="NCBI Taxonomy" id="1796921"/>
    <lineage>
        <taxon>Bacteria</taxon>
        <taxon>Pseudomonadati</taxon>
        <taxon>Verrucomicrobiota</taxon>
        <taxon>Opitutia</taxon>
        <taxon>Opitutales</taxon>
        <taxon>Opitutaceae</taxon>
        <taxon>Ereboglobus</taxon>
    </lineage>
</organism>
<dbReference type="KEGG" id="elut:CKA38_01680"/>
<dbReference type="Gene3D" id="3.40.50.1110">
    <property type="entry name" value="SGNH hydrolase"/>
    <property type="match status" value="1"/>
</dbReference>
<gene>
    <name evidence="2" type="ORF">CKA38_01680</name>
</gene>
<dbReference type="InterPro" id="IPR036514">
    <property type="entry name" value="SGNH_hydro_sf"/>
</dbReference>
<evidence type="ECO:0000313" key="2">
    <source>
        <dbReference type="EMBL" id="AWI08142.1"/>
    </source>
</evidence>
<dbReference type="Proteomes" id="UP000244896">
    <property type="component" value="Chromosome"/>
</dbReference>
<proteinExistence type="predicted"/>
<dbReference type="PANTHER" id="PTHR30383">
    <property type="entry name" value="THIOESTERASE 1/PROTEASE 1/LYSOPHOSPHOLIPASE L1"/>
    <property type="match status" value="1"/>
</dbReference>
<dbReference type="InterPro" id="IPR013830">
    <property type="entry name" value="SGNH_hydro"/>
</dbReference>
<dbReference type="GO" id="GO:0004622">
    <property type="term" value="F:phosphatidylcholine lysophospholipase activity"/>
    <property type="evidence" value="ECO:0007669"/>
    <property type="project" value="TreeGrafter"/>
</dbReference>
<evidence type="ECO:0000259" key="1">
    <source>
        <dbReference type="Pfam" id="PF13472"/>
    </source>
</evidence>
<dbReference type="CDD" id="cd01834">
    <property type="entry name" value="SGNH_hydrolase_like_2"/>
    <property type="match status" value="1"/>
</dbReference>
<dbReference type="AlphaFoldDB" id="A0A2U8E0N3"/>
<dbReference type="Pfam" id="PF13472">
    <property type="entry name" value="Lipase_GDSL_2"/>
    <property type="match status" value="1"/>
</dbReference>
<dbReference type="EMBL" id="CP023004">
    <property type="protein sequence ID" value="AWI08142.1"/>
    <property type="molecule type" value="Genomic_DNA"/>
</dbReference>
<dbReference type="OrthoDB" id="9794725at2"/>
<name>A0A2U8E0N3_9BACT</name>